<name>A0A9P5MZ20_9AGAM</name>
<accession>A0A9P5MZ20</accession>
<sequence>MYCANKDCAPAYAYSSGRVAAVARGWHFVLGWHVDHWIRPRWGISRWNVELRQRSKGSRVPGKGDGKERGAAAPIRHHKPIATKFPIAVEGVATFREFLPCTTARRWETDILFGFEVTVGMWRPDGDAVTVERDSRTEKFAQRSSWSDKSFDEPQGAIFMERAPVGPHGSGEACEVLLSNKKRRNGVLTVNIVIRCALDHCTLNVQNSHEPISCRFITQIG</sequence>
<organism evidence="1 2">
    <name type="scientific">Russula ochroleuca</name>
    <dbReference type="NCBI Taxonomy" id="152965"/>
    <lineage>
        <taxon>Eukaryota</taxon>
        <taxon>Fungi</taxon>
        <taxon>Dikarya</taxon>
        <taxon>Basidiomycota</taxon>
        <taxon>Agaricomycotina</taxon>
        <taxon>Agaricomycetes</taxon>
        <taxon>Russulales</taxon>
        <taxon>Russulaceae</taxon>
        <taxon>Russula</taxon>
    </lineage>
</organism>
<evidence type="ECO:0000313" key="1">
    <source>
        <dbReference type="EMBL" id="KAF8482382.1"/>
    </source>
</evidence>
<protein>
    <submittedName>
        <fullName evidence="1">Uncharacterized protein</fullName>
    </submittedName>
</protein>
<evidence type="ECO:0000313" key="2">
    <source>
        <dbReference type="Proteomes" id="UP000759537"/>
    </source>
</evidence>
<dbReference type="Proteomes" id="UP000759537">
    <property type="component" value="Unassembled WGS sequence"/>
</dbReference>
<reference evidence="1" key="1">
    <citation type="submission" date="2019-10" db="EMBL/GenBank/DDBJ databases">
        <authorList>
            <consortium name="DOE Joint Genome Institute"/>
            <person name="Kuo A."/>
            <person name="Miyauchi S."/>
            <person name="Kiss E."/>
            <person name="Drula E."/>
            <person name="Kohler A."/>
            <person name="Sanchez-Garcia M."/>
            <person name="Andreopoulos B."/>
            <person name="Barry K.W."/>
            <person name="Bonito G."/>
            <person name="Buee M."/>
            <person name="Carver A."/>
            <person name="Chen C."/>
            <person name="Cichocki N."/>
            <person name="Clum A."/>
            <person name="Culley D."/>
            <person name="Crous P.W."/>
            <person name="Fauchery L."/>
            <person name="Girlanda M."/>
            <person name="Hayes R."/>
            <person name="Keri Z."/>
            <person name="LaButti K."/>
            <person name="Lipzen A."/>
            <person name="Lombard V."/>
            <person name="Magnuson J."/>
            <person name="Maillard F."/>
            <person name="Morin E."/>
            <person name="Murat C."/>
            <person name="Nolan M."/>
            <person name="Ohm R."/>
            <person name="Pangilinan J."/>
            <person name="Pereira M."/>
            <person name="Perotto S."/>
            <person name="Peter M."/>
            <person name="Riley R."/>
            <person name="Sitrit Y."/>
            <person name="Stielow B."/>
            <person name="Szollosi G."/>
            <person name="Zifcakova L."/>
            <person name="Stursova M."/>
            <person name="Spatafora J.W."/>
            <person name="Tedersoo L."/>
            <person name="Vaario L.-M."/>
            <person name="Yamada A."/>
            <person name="Yan M."/>
            <person name="Wang P."/>
            <person name="Xu J."/>
            <person name="Bruns T."/>
            <person name="Baldrian P."/>
            <person name="Vilgalys R."/>
            <person name="Henrissat B."/>
            <person name="Grigoriev I.V."/>
            <person name="Hibbett D."/>
            <person name="Nagy L.G."/>
            <person name="Martin F.M."/>
        </authorList>
    </citation>
    <scope>NUCLEOTIDE SEQUENCE</scope>
    <source>
        <strain evidence="1">Prilba</strain>
    </source>
</reference>
<dbReference type="AlphaFoldDB" id="A0A9P5MZ20"/>
<proteinExistence type="predicted"/>
<dbReference type="EMBL" id="WHVB01000005">
    <property type="protein sequence ID" value="KAF8482382.1"/>
    <property type="molecule type" value="Genomic_DNA"/>
</dbReference>
<gene>
    <name evidence="1" type="ORF">DFH94DRAFT_822327</name>
</gene>
<keyword evidence="2" id="KW-1185">Reference proteome</keyword>
<reference evidence="1" key="2">
    <citation type="journal article" date="2020" name="Nat. Commun.">
        <title>Large-scale genome sequencing of mycorrhizal fungi provides insights into the early evolution of symbiotic traits.</title>
        <authorList>
            <person name="Miyauchi S."/>
            <person name="Kiss E."/>
            <person name="Kuo A."/>
            <person name="Drula E."/>
            <person name="Kohler A."/>
            <person name="Sanchez-Garcia M."/>
            <person name="Morin E."/>
            <person name="Andreopoulos B."/>
            <person name="Barry K.W."/>
            <person name="Bonito G."/>
            <person name="Buee M."/>
            <person name="Carver A."/>
            <person name="Chen C."/>
            <person name="Cichocki N."/>
            <person name="Clum A."/>
            <person name="Culley D."/>
            <person name="Crous P.W."/>
            <person name="Fauchery L."/>
            <person name="Girlanda M."/>
            <person name="Hayes R.D."/>
            <person name="Keri Z."/>
            <person name="LaButti K."/>
            <person name="Lipzen A."/>
            <person name="Lombard V."/>
            <person name="Magnuson J."/>
            <person name="Maillard F."/>
            <person name="Murat C."/>
            <person name="Nolan M."/>
            <person name="Ohm R.A."/>
            <person name="Pangilinan J."/>
            <person name="Pereira M.F."/>
            <person name="Perotto S."/>
            <person name="Peter M."/>
            <person name="Pfister S."/>
            <person name="Riley R."/>
            <person name="Sitrit Y."/>
            <person name="Stielow J.B."/>
            <person name="Szollosi G."/>
            <person name="Zifcakova L."/>
            <person name="Stursova M."/>
            <person name="Spatafora J.W."/>
            <person name="Tedersoo L."/>
            <person name="Vaario L.M."/>
            <person name="Yamada A."/>
            <person name="Yan M."/>
            <person name="Wang P."/>
            <person name="Xu J."/>
            <person name="Bruns T."/>
            <person name="Baldrian P."/>
            <person name="Vilgalys R."/>
            <person name="Dunand C."/>
            <person name="Henrissat B."/>
            <person name="Grigoriev I.V."/>
            <person name="Hibbett D."/>
            <person name="Nagy L.G."/>
            <person name="Martin F.M."/>
        </authorList>
    </citation>
    <scope>NUCLEOTIDE SEQUENCE</scope>
    <source>
        <strain evidence="1">Prilba</strain>
    </source>
</reference>
<comment type="caution">
    <text evidence="1">The sequence shown here is derived from an EMBL/GenBank/DDBJ whole genome shotgun (WGS) entry which is preliminary data.</text>
</comment>